<evidence type="ECO:0000256" key="1">
    <source>
        <dbReference type="ARBA" id="ARBA00022737"/>
    </source>
</evidence>
<evidence type="ECO:0000313" key="4">
    <source>
        <dbReference type="EMBL" id="KAF6018950.1"/>
    </source>
</evidence>
<dbReference type="InterPro" id="IPR005018">
    <property type="entry name" value="DOMON_domain"/>
</dbReference>
<proteinExistence type="predicted"/>
<reference evidence="4" key="1">
    <citation type="submission" date="2020-06" db="EMBL/GenBank/DDBJ databases">
        <title>Draft genome of Bugula neritina, a colonial animal packing powerful symbionts and potential medicines.</title>
        <authorList>
            <person name="Rayko M."/>
        </authorList>
    </citation>
    <scope>NUCLEOTIDE SEQUENCE [LARGE SCALE GENOMIC DNA]</scope>
    <source>
        <strain evidence="4">Kwan_BN1</strain>
    </source>
</reference>
<keyword evidence="2" id="KW-1133">Transmembrane helix</keyword>
<keyword evidence="2" id="KW-0472">Membrane</keyword>
<feature type="transmembrane region" description="Helical" evidence="2">
    <location>
        <begin position="393"/>
        <end position="415"/>
    </location>
</feature>
<keyword evidence="2" id="KW-0812">Transmembrane</keyword>
<dbReference type="SMART" id="SM00664">
    <property type="entry name" value="DoH"/>
    <property type="match status" value="1"/>
</dbReference>
<dbReference type="Pfam" id="PF03351">
    <property type="entry name" value="DOMON"/>
    <property type="match status" value="1"/>
</dbReference>
<dbReference type="PROSITE" id="PS50836">
    <property type="entry name" value="DOMON"/>
    <property type="match status" value="1"/>
</dbReference>
<evidence type="ECO:0000259" key="3">
    <source>
        <dbReference type="PROSITE" id="PS50836"/>
    </source>
</evidence>
<dbReference type="CDD" id="cd09631">
    <property type="entry name" value="DOMON_DOH"/>
    <property type="match status" value="1"/>
</dbReference>
<name>A0A7J7IYK6_BUGNE</name>
<protein>
    <recommendedName>
        <fullName evidence="3">DOMON domain-containing protein</fullName>
    </recommendedName>
</protein>
<organism evidence="4 5">
    <name type="scientific">Bugula neritina</name>
    <name type="common">Brown bryozoan</name>
    <name type="synonym">Sertularia neritina</name>
    <dbReference type="NCBI Taxonomy" id="10212"/>
    <lineage>
        <taxon>Eukaryota</taxon>
        <taxon>Metazoa</taxon>
        <taxon>Spiralia</taxon>
        <taxon>Lophotrochozoa</taxon>
        <taxon>Bryozoa</taxon>
        <taxon>Gymnolaemata</taxon>
        <taxon>Cheilostomatida</taxon>
        <taxon>Flustrina</taxon>
        <taxon>Buguloidea</taxon>
        <taxon>Bugulidae</taxon>
        <taxon>Bugula</taxon>
    </lineage>
</organism>
<dbReference type="OrthoDB" id="2448405at2759"/>
<dbReference type="PANTHER" id="PTHR24036:SF5">
    <property type="entry name" value="THROMBOMODULIN"/>
    <property type="match status" value="1"/>
</dbReference>
<comment type="caution">
    <text evidence="4">The sequence shown here is derived from an EMBL/GenBank/DDBJ whole genome shotgun (WGS) entry which is preliminary data.</text>
</comment>
<sequence>MNCEKLDDDLQVSWLIEGDVITIELAGNIDRNKDYMAFGLSGSETATAMINADVVVADFRDNDMPRAIDYHLTSYAQCAGNGGACPDTSSSNSAADDVMTVTGQVTNGITRVKYQRALTTGDVGTNKDKVFKVDGSQQTIVWAIGPLNTKMEAAKHYNGKRQSTTTLTKINFNRTVADNCPSFVVLDDVELPDFQPHHLYGEEGTVFTVEIGQAGSEQGYKALTGLPSWGIAWYVNGILIPELHLKRGVSYTFRVGGGTDPKEGSKYHPLYFTNDVEGGYNQTGNGTIYPGKVDGNAMQYAVGGYCEWKLRSSAVARLDSGFIYPCFETFQKDLYLDCDNTGEYTDFVFTPDSSTPDLLYYQCYTHKSLGWKVHVYDELPTNRIADIPCLAESFATCSSVSISLLILLALLNLLFV</sequence>
<evidence type="ECO:0000313" key="5">
    <source>
        <dbReference type="Proteomes" id="UP000593567"/>
    </source>
</evidence>
<dbReference type="PANTHER" id="PTHR24036">
    <property type="entry name" value="SKELETOR-RELATED"/>
    <property type="match status" value="1"/>
</dbReference>
<keyword evidence="5" id="KW-1185">Reference proteome</keyword>
<dbReference type="InterPro" id="IPR045266">
    <property type="entry name" value="DOH_DOMON"/>
</dbReference>
<accession>A0A7J7IYK6</accession>
<dbReference type="InterPro" id="IPR052126">
    <property type="entry name" value="Spindle_Org/Thrombomodulin"/>
</dbReference>
<keyword evidence="1" id="KW-0677">Repeat</keyword>
<evidence type="ECO:0000256" key="2">
    <source>
        <dbReference type="SAM" id="Phobius"/>
    </source>
</evidence>
<dbReference type="Proteomes" id="UP000593567">
    <property type="component" value="Unassembled WGS sequence"/>
</dbReference>
<dbReference type="AlphaFoldDB" id="A0A7J7IYK6"/>
<dbReference type="EMBL" id="VXIV02003268">
    <property type="protein sequence ID" value="KAF6018950.1"/>
    <property type="molecule type" value="Genomic_DNA"/>
</dbReference>
<feature type="domain" description="DOMON" evidence="3">
    <location>
        <begin position="8"/>
        <end position="145"/>
    </location>
</feature>
<gene>
    <name evidence="4" type="ORF">EB796_022771</name>
</gene>